<comment type="caution">
    <text evidence="1">The sequence shown here is derived from an EMBL/GenBank/DDBJ whole genome shotgun (WGS) entry which is preliminary data.</text>
</comment>
<protein>
    <submittedName>
        <fullName evidence="1">Immunity protein 72 of polymorphic toxin system</fullName>
    </submittedName>
</protein>
<dbReference type="AlphaFoldDB" id="A0A4S3K5B4"/>
<proteinExistence type="predicted"/>
<evidence type="ECO:0000313" key="2">
    <source>
        <dbReference type="Proteomes" id="UP000295341"/>
    </source>
</evidence>
<evidence type="ECO:0000313" key="1">
    <source>
        <dbReference type="EMBL" id="TDU31454.1"/>
    </source>
</evidence>
<organism evidence="1 2">
    <name type="scientific">Panacagrimonas perspica</name>
    <dbReference type="NCBI Taxonomy" id="381431"/>
    <lineage>
        <taxon>Bacteria</taxon>
        <taxon>Pseudomonadati</taxon>
        <taxon>Pseudomonadota</taxon>
        <taxon>Gammaproteobacteria</taxon>
        <taxon>Nevskiales</taxon>
        <taxon>Nevskiaceae</taxon>
        <taxon>Panacagrimonas</taxon>
    </lineage>
</organism>
<keyword evidence="2" id="KW-1185">Reference proteome</keyword>
<gene>
    <name evidence="1" type="ORF">DFR24_0824</name>
</gene>
<dbReference type="EMBL" id="SOBT01000008">
    <property type="protein sequence ID" value="TDU31454.1"/>
    <property type="molecule type" value="Genomic_DNA"/>
</dbReference>
<name>A0A4S3K5B4_9GAMM</name>
<accession>A0A4S3K5B4</accession>
<reference evidence="1 2" key="1">
    <citation type="submission" date="2019-03" db="EMBL/GenBank/DDBJ databases">
        <title>Genomic Encyclopedia of Type Strains, Phase IV (KMG-IV): sequencing the most valuable type-strain genomes for metagenomic binning, comparative biology and taxonomic classification.</title>
        <authorList>
            <person name="Goeker M."/>
        </authorList>
    </citation>
    <scope>NUCLEOTIDE SEQUENCE [LARGE SCALE GENOMIC DNA]</scope>
    <source>
        <strain evidence="1 2">DSM 26377</strain>
    </source>
</reference>
<dbReference type="RefSeq" id="WP_162851027.1">
    <property type="nucleotide sequence ID" value="NZ_MWIN01000012.1"/>
</dbReference>
<sequence length="298" mass="33121">MEDDEEPEIIYEAAPTIVELDGNEPGPDAATLAQMGWLLRRYTSRTYIARARDLFAGLIRAFLEWSDADEVLSPEVAKEWALALHQRLASFQRALDALDKGDAARAYPALREAVSGLEPADARDEFRFSLTQLIDAIGPAARPWGESAVAMMDRIERTLEGCWACETILADRLSLRMRPRSFPEKLDALPLPDPRSPKLKTGKKIPVTGIWIATTTLNACPNFLVAGQPAPELRRPCERLDYEATPAAGGEPARDAWSDYEFADEATVWQLVWTDTRYRGAESEDESAMLDEDNALPG</sequence>
<dbReference type="Proteomes" id="UP000295341">
    <property type="component" value="Unassembled WGS sequence"/>
</dbReference>